<name>A0A8J5WME7_ZIZPA</name>
<evidence type="ECO:0000313" key="3">
    <source>
        <dbReference type="Proteomes" id="UP000729402"/>
    </source>
</evidence>
<comment type="caution">
    <text evidence="2">The sequence shown here is derived from an EMBL/GenBank/DDBJ whole genome shotgun (WGS) entry which is preliminary data.</text>
</comment>
<reference evidence="2" key="2">
    <citation type="submission" date="2021-02" db="EMBL/GenBank/DDBJ databases">
        <authorList>
            <person name="Kimball J.A."/>
            <person name="Haas M.W."/>
            <person name="Macchietto M."/>
            <person name="Kono T."/>
            <person name="Duquette J."/>
            <person name="Shao M."/>
        </authorList>
    </citation>
    <scope>NUCLEOTIDE SEQUENCE</scope>
    <source>
        <tissue evidence="2">Fresh leaf tissue</tissue>
    </source>
</reference>
<reference evidence="2" key="1">
    <citation type="journal article" date="2021" name="bioRxiv">
        <title>Whole Genome Assembly and Annotation of Northern Wild Rice, Zizania palustris L., Supports a Whole Genome Duplication in the Zizania Genus.</title>
        <authorList>
            <person name="Haas M."/>
            <person name="Kono T."/>
            <person name="Macchietto M."/>
            <person name="Millas R."/>
            <person name="McGilp L."/>
            <person name="Shao M."/>
            <person name="Duquette J."/>
            <person name="Hirsch C.N."/>
            <person name="Kimball J."/>
        </authorList>
    </citation>
    <scope>NUCLEOTIDE SEQUENCE</scope>
    <source>
        <tissue evidence="2">Fresh leaf tissue</tissue>
    </source>
</reference>
<gene>
    <name evidence="2" type="ORF">GUJ93_ZPchr0012g21171</name>
</gene>
<dbReference type="EMBL" id="JAAALK010000080">
    <property type="protein sequence ID" value="KAG8091668.1"/>
    <property type="molecule type" value="Genomic_DNA"/>
</dbReference>
<dbReference type="OrthoDB" id="8118055at2759"/>
<proteinExistence type="predicted"/>
<sequence>MGAQPKGKAGGAGAALGAGGVRAQREAKCWELVGYAAGFHPHYSRSVRRLPTPLPPPASPPPRLRWPSPSSPPASPPPDSRWPPRPPSAQAGKRPVRLALLFLGLVSATFAAWDHLFLVRDCEVRTPARSEMKSRGSGWFSAQHLAICFPGKCWLNRD</sequence>
<dbReference type="AlphaFoldDB" id="A0A8J5WME7"/>
<feature type="region of interest" description="Disordered" evidence="1">
    <location>
        <begin position="1"/>
        <end position="20"/>
    </location>
</feature>
<dbReference type="Proteomes" id="UP000729402">
    <property type="component" value="Unassembled WGS sequence"/>
</dbReference>
<protein>
    <submittedName>
        <fullName evidence="2">Uncharacterized protein</fullName>
    </submittedName>
</protein>
<evidence type="ECO:0000313" key="2">
    <source>
        <dbReference type="EMBL" id="KAG8091668.1"/>
    </source>
</evidence>
<evidence type="ECO:0000256" key="1">
    <source>
        <dbReference type="SAM" id="MobiDB-lite"/>
    </source>
</evidence>
<accession>A0A8J5WME7</accession>
<organism evidence="2 3">
    <name type="scientific">Zizania palustris</name>
    <name type="common">Northern wild rice</name>
    <dbReference type="NCBI Taxonomy" id="103762"/>
    <lineage>
        <taxon>Eukaryota</taxon>
        <taxon>Viridiplantae</taxon>
        <taxon>Streptophyta</taxon>
        <taxon>Embryophyta</taxon>
        <taxon>Tracheophyta</taxon>
        <taxon>Spermatophyta</taxon>
        <taxon>Magnoliopsida</taxon>
        <taxon>Liliopsida</taxon>
        <taxon>Poales</taxon>
        <taxon>Poaceae</taxon>
        <taxon>BOP clade</taxon>
        <taxon>Oryzoideae</taxon>
        <taxon>Oryzeae</taxon>
        <taxon>Zizaniinae</taxon>
        <taxon>Zizania</taxon>
    </lineage>
</organism>
<feature type="compositionally biased region" description="Gly residues" evidence="1">
    <location>
        <begin position="8"/>
        <end position="20"/>
    </location>
</feature>
<feature type="region of interest" description="Disordered" evidence="1">
    <location>
        <begin position="46"/>
        <end position="91"/>
    </location>
</feature>
<feature type="compositionally biased region" description="Pro residues" evidence="1">
    <location>
        <begin position="52"/>
        <end position="87"/>
    </location>
</feature>
<keyword evidence="3" id="KW-1185">Reference proteome</keyword>